<reference evidence="2 3" key="1">
    <citation type="submission" date="2020-01" db="EMBL/GenBank/DDBJ databases">
        <authorList>
            <person name="Gupta K D."/>
        </authorList>
    </citation>
    <scope>NUCLEOTIDE SEQUENCE [LARGE SCALE GENOMIC DNA]</scope>
</reference>
<proteinExistence type="predicted"/>
<dbReference type="EMBL" id="CACVBS010000029">
    <property type="protein sequence ID" value="CAA7260558.1"/>
    <property type="molecule type" value="Genomic_DNA"/>
</dbReference>
<sequence length="158" mass="17379">MFGSAVPPGTSNDALKLADPFYHLPFKVFSALRDPGRLPFSLWHAPTTYHLDAAQLGHITDLVVHRMLTVVCSLLRTERSAIAILVPCMKTFLDISPENQSTLEAYPKYCLKLTLLYDIISKKLLVRQKMIEEGRSGSFCTPSQSSTAGLPSGASNIL</sequence>
<keyword evidence="3" id="KW-1185">Reference proteome</keyword>
<gene>
    <name evidence="2" type="ORF">AAE3_LOCUS2608</name>
</gene>
<dbReference type="AlphaFoldDB" id="A0A8S0WWK2"/>
<feature type="compositionally biased region" description="Polar residues" evidence="1">
    <location>
        <begin position="138"/>
        <end position="158"/>
    </location>
</feature>
<accession>A0A8S0WWK2</accession>
<evidence type="ECO:0000256" key="1">
    <source>
        <dbReference type="SAM" id="MobiDB-lite"/>
    </source>
</evidence>
<comment type="caution">
    <text evidence="2">The sequence shown here is derived from an EMBL/GenBank/DDBJ whole genome shotgun (WGS) entry which is preliminary data.</text>
</comment>
<organism evidence="2 3">
    <name type="scientific">Cyclocybe aegerita</name>
    <name type="common">Black poplar mushroom</name>
    <name type="synonym">Agrocybe aegerita</name>
    <dbReference type="NCBI Taxonomy" id="1973307"/>
    <lineage>
        <taxon>Eukaryota</taxon>
        <taxon>Fungi</taxon>
        <taxon>Dikarya</taxon>
        <taxon>Basidiomycota</taxon>
        <taxon>Agaricomycotina</taxon>
        <taxon>Agaricomycetes</taxon>
        <taxon>Agaricomycetidae</taxon>
        <taxon>Agaricales</taxon>
        <taxon>Agaricineae</taxon>
        <taxon>Bolbitiaceae</taxon>
        <taxon>Cyclocybe</taxon>
    </lineage>
</organism>
<evidence type="ECO:0000313" key="3">
    <source>
        <dbReference type="Proteomes" id="UP000467700"/>
    </source>
</evidence>
<dbReference type="Proteomes" id="UP000467700">
    <property type="component" value="Unassembled WGS sequence"/>
</dbReference>
<feature type="region of interest" description="Disordered" evidence="1">
    <location>
        <begin position="136"/>
        <end position="158"/>
    </location>
</feature>
<name>A0A8S0WWK2_CYCAE</name>
<evidence type="ECO:0000313" key="2">
    <source>
        <dbReference type="EMBL" id="CAA7260558.1"/>
    </source>
</evidence>
<protein>
    <submittedName>
        <fullName evidence="2">Uncharacterized protein</fullName>
    </submittedName>
</protein>